<dbReference type="PANTHER" id="PTHR30250">
    <property type="entry name" value="PST FAMILY PREDICTED COLANIC ACID TRANSPORTER"/>
    <property type="match status" value="1"/>
</dbReference>
<evidence type="ECO:0000256" key="3">
    <source>
        <dbReference type="ARBA" id="ARBA00022692"/>
    </source>
</evidence>
<feature type="transmembrane region" description="Helical" evidence="6">
    <location>
        <begin position="150"/>
        <end position="172"/>
    </location>
</feature>
<dbReference type="InterPro" id="IPR050833">
    <property type="entry name" value="Poly_Biosynth_Transport"/>
</dbReference>
<accession>A0A2H0UI33</accession>
<keyword evidence="4 6" id="KW-1133">Transmembrane helix</keyword>
<keyword evidence="3 6" id="KW-0812">Transmembrane</keyword>
<feature type="transmembrane region" description="Helical" evidence="6">
    <location>
        <begin position="324"/>
        <end position="347"/>
    </location>
</feature>
<feature type="transmembrane region" description="Helical" evidence="6">
    <location>
        <begin position="354"/>
        <end position="372"/>
    </location>
</feature>
<evidence type="ECO:0000313" key="8">
    <source>
        <dbReference type="Proteomes" id="UP000229612"/>
    </source>
</evidence>
<keyword evidence="5 6" id="KW-0472">Membrane</keyword>
<name>A0A2H0UI33_9BACT</name>
<evidence type="ECO:0000256" key="2">
    <source>
        <dbReference type="ARBA" id="ARBA00022475"/>
    </source>
</evidence>
<feature type="transmembrane region" description="Helical" evidence="6">
    <location>
        <begin position="289"/>
        <end position="312"/>
    </location>
</feature>
<feature type="transmembrane region" description="Helical" evidence="6">
    <location>
        <begin position="20"/>
        <end position="39"/>
    </location>
</feature>
<evidence type="ECO:0000256" key="6">
    <source>
        <dbReference type="SAM" id="Phobius"/>
    </source>
</evidence>
<proteinExistence type="predicted"/>
<feature type="transmembrane region" description="Helical" evidence="6">
    <location>
        <begin position="116"/>
        <end position="143"/>
    </location>
</feature>
<evidence type="ECO:0000256" key="4">
    <source>
        <dbReference type="ARBA" id="ARBA00022989"/>
    </source>
</evidence>
<protein>
    <recommendedName>
        <fullName evidence="9">Polysaccharide biosynthesis protein C-terminal domain-containing protein</fullName>
    </recommendedName>
</protein>
<dbReference type="AlphaFoldDB" id="A0A2H0UI33"/>
<feature type="transmembrane region" description="Helical" evidence="6">
    <location>
        <begin position="51"/>
        <end position="72"/>
    </location>
</feature>
<dbReference type="GO" id="GO:0005886">
    <property type="term" value="C:plasma membrane"/>
    <property type="evidence" value="ECO:0007669"/>
    <property type="project" value="UniProtKB-SubCell"/>
</dbReference>
<sequence length="406" mass="44985">MKTVFEFIKKTTNRELFFTLLNQAVLSLGAVAVVVVLSNLLSAEVFGKTRFLASVLAIAAFFSLPGLGPVILSRMSTYSQDEFKHSLLTQLRWGAGASMGAFFFGIIFYLQHDYDLAWGFFLSGMLAPLANLYLIPGLALAGLKRFKEKFWYDTVVLGAIIAGATFGAWHVGTVAGTMIWYFSFQSTATLILLWLVMRRLPKEVSGSEVSGLDTVYGKQLTLFQLPFTLLPALEKALVFFLLGPIALAVYVVITLPIEHARGAFRSFLQFSALPHLTRDDERSQQLRNWFYISILVSVGIVLSVCFFAYVLLPILFSDYLEAQPLIYLSSLAALFLPAQVYVLGFIAKRSVNRLFSYATASFVSDVLFLVFLTTLFGLLGAVLAKVLTSLMSSIIVLVLNRTNVDK</sequence>
<keyword evidence="2" id="KW-1003">Cell membrane</keyword>
<evidence type="ECO:0000313" key="7">
    <source>
        <dbReference type="EMBL" id="PIR86073.1"/>
    </source>
</evidence>
<feature type="transmembrane region" description="Helical" evidence="6">
    <location>
        <begin position="93"/>
        <end position="110"/>
    </location>
</feature>
<evidence type="ECO:0008006" key="9">
    <source>
        <dbReference type="Google" id="ProtNLM"/>
    </source>
</evidence>
<feature type="transmembrane region" description="Helical" evidence="6">
    <location>
        <begin position="378"/>
        <end position="399"/>
    </location>
</feature>
<dbReference type="PANTHER" id="PTHR30250:SF11">
    <property type="entry name" value="O-ANTIGEN TRANSPORTER-RELATED"/>
    <property type="match status" value="1"/>
</dbReference>
<evidence type="ECO:0000256" key="5">
    <source>
        <dbReference type="ARBA" id="ARBA00023136"/>
    </source>
</evidence>
<gene>
    <name evidence="7" type="ORF">COU14_01105</name>
</gene>
<feature type="transmembrane region" description="Helical" evidence="6">
    <location>
        <begin position="236"/>
        <end position="257"/>
    </location>
</feature>
<evidence type="ECO:0000256" key="1">
    <source>
        <dbReference type="ARBA" id="ARBA00004651"/>
    </source>
</evidence>
<dbReference type="Proteomes" id="UP000229612">
    <property type="component" value="Unassembled WGS sequence"/>
</dbReference>
<comment type="subcellular location">
    <subcellularLocation>
        <location evidence="1">Cell membrane</location>
        <topology evidence="1">Multi-pass membrane protein</topology>
    </subcellularLocation>
</comment>
<feature type="transmembrane region" description="Helical" evidence="6">
    <location>
        <begin position="178"/>
        <end position="197"/>
    </location>
</feature>
<dbReference type="EMBL" id="PFBG01000012">
    <property type="protein sequence ID" value="PIR86073.1"/>
    <property type="molecule type" value="Genomic_DNA"/>
</dbReference>
<comment type="caution">
    <text evidence="7">The sequence shown here is derived from an EMBL/GenBank/DDBJ whole genome shotgun (WGS) entry which is preliminary data.</text>
</comment>
<reference evidence="8" key="1">
    <citation type="submission" date="2017-09" db="EMBL/GenBank/DDBJ databases">
        <title>Depth-based differentiation of microbial function through sediment-hosted aquifers and enrichment of novel symbionts in the deep terrestrial subsurface.</title>
        <authorList>
            <person name="Probst A.J."/>
            <person name="Ladd B."/>
            <person name="Jarett J.K."/>
            <person name="Geller-Mcgrath D.E."/>
            <person name="Sieber C.M.K."/>
            <person name="Emerson J.B."/>
            <person name="Anantharaman K."/>
            <person name="Thomas B.C."/>
            <person name="Malmstrom R."/>
            <person name="Stieglmeier M."/>
            <person name="Klingl A."/>
            <person name="Woyke T."/>
            <person name="Ryan C.M."/>
            <person name="Banfield J.F."/>
        </authorList>
    </citation>
    <scope>NUCLEOTIDE SEQUENCE [LARGE SCALE GENOMIC DNA]</scope>
</reference>
<organism evidence="7 8">
    <name type="scientific">Candidatus Kaiserbacteria bacterium CG10_big_fil_rev_8_21_14_0_10_44_10</name>
    <dbReference type="NCBI Taxonomy" id="1974606"/>
    <lineage>
        <taxon>Bacteria</taxon>
        <taxon>Candidatus Kaiseribacteriota</taxon>
    </lineage>
</organism>